<feature type="compositionally biased region" description="Polar residues" evidence="1">
    <location>
        <begin position="115"/>
        <end position="126"/>
    </location>
</feature>
<evidence type="ECO:0000256" key="1">
    <source>
        <dbReference type="SAM" id="MobiDB-lite"/>
    </source>
</evidence>
<evidence type="ECO:0000256" key="2">
    <source>
        <dbReference type="SAM" id="SignalP"/>
    </source>
</evidence>
<name>A0ABU0UVU9_ACIBI</name>
<gene>
    <name evidence="3" type="ORF">QE380_001589</name>
</gene>
<feature type="compositionally biased region" description="Polar residues" evidence="1">
    <location>
        <begin position="94"/>
        <end position="104"/>
    </location>
</feature>
<feature type="region of interest" description="Disordered" evidence="1">
    <location>
        <begin position="41"/>
        <end position="126"/>
    </location>
</feature>
<accession>A0ABU0UVU9</accession>
<organism evidence="3 4">
    <name type="scientific">Acinetobacter baylyi</name>
    <dbReference type="NCBI Taxonomy" id="202950"/>
    <lineage>
        <taxon>Bacteria</taxon>
        <taxon>Pseudomonadati</taxon>
        <taxon>Pseudomonadota</taxon>
        <taxon>Gammaproteobacteria</taxon>
        <taxon>Moraxellales</taxon>
        <taxon>Moraxellaceae</taxon>
        <taxon>Acinetobacter</taxon>
    </lineage>
</organism>
<comment type="caution">
    <text evidence="3">The sequence shown here is derived from an EMBL/GenBank/DDBJ whole genome shotgun (WGS) entry which is preliminary data.</text>
</comment>
<reference evidence="3 4" key="1">
    <citation type="submission" date="2023-07" db="EMBL/GenBank/DDBJ databases">
        <title>Functional and genomic diversity of the sorghum phyllosphere microbiome.</title>
        <authorList>
            <person name="Shade A."/>
        </authorList>
    </citation>
    <scope>NUCLEOTIDE SEQUENCE [LARGE SCALE GENOMIC DNA]</scope>
    <source>
        <strain evidence="3 4">SORGH_AS_0887</strain>
    </source>
</reference>
<keyword evidence="2" id="KW-0732">Signal</keyword>
<feature type="compositionally biased region" description="Polar residues" evidence="1">
    <location>
        <begin position="59"/>
        <end position="86"/>
    </location>
</feature>
<dbReference type="Proteomes" id="UP001233360">
    <property type="component" value="Unassembled WGS sequence"/>
</dbReference>
<evidence type="ECO:0000313" key="4">
    <source>
        <dbReference type="Proteomes" id="UP001233360"/>
    </source>
</evidence>
<evidence type="ECO:0008006" key="5">
    <source>
        <dbReference type="Google" id="ProtNLM"/>
    </source>
</evidence>
<protein>
    <recommendedName>
        <fullName evidence="5">DUF4124 domain-containing protein</fullName>
    </recommendedName>
</protein>
<evidence type="ECO:0000313" key="3">
    <source>
        <dbReference type="EMBL" id="MDQ1208666.1"/>
    </source>
</evidence>
<keyword evidence="4" id="KW-1185">Reference proteome</keyword>
<proteinExistence type="predicted"/>
<sequence length="126" mass="13654">MISLNFLKKLKPCMSTVMILSSFMSCALHAQPYYKWVDAKGSTHYTRTPPPKGAKKQGQVETYGSHTSTQVNTLQAPSNQQSSPLSTPVPPQSQPTAKQENTLPATEPNLKTPKNIATPSATNPSL</sequence>
<feature type="signal peptide" evidence="2">
    <location>
        <begin position="1"/>
        <end position="30"/>
    </location>
</feature>
<dbReference type="EMBL" id="JAUTBK010000002">
    <property type="protein sequence ID" value="MDQ1208666.1"/>
    <property type="molecule type" value="Genomic_DNA"/>
</dbReference>
<feature type="chain" id="PRO_5046943037" description="DUF4124 domain-containing protein" evidence="2">
    <location>
        <begin position="31"/>
        <end position="126"/>
    </location>
</feature>